<accession>A0A6V7IUL7</accession>
<dbReference type="EMBL" id="CADCXW020000009">
    <property type="protein sequence ID" value="CAD1541845.1"/>
    <property type="molecule type" value="Genomic_DNA"/>
</dbReference>
<evidence type="ECO:0000256" key="2">
    <source>
        <dbReference type="SAM" id="SignalP"/>
    </source>
</evidence>
<proteinExistence type="predicted"/>
<dbReference type="AlphaFoldDB" id="A0A6V7IUL7"/>
<evidence type="ECO:0000256" key="1">
    <source>
        <dbReference type="SAM" id="MobiDB-lite"/>
    </source>
</evidence>
<name>A0A6V7IUL7_9HYME</name>
<feature type="signal peptide" evidence="2">
    <location>
        <begin position="1"/>
        <end position="18"/>
    </location>
</feature>
<feature type="compositionally biased region" description="Low complexity" evidence="1">
    <location>
        <begin position="30"/>
        <end position="48"/>
    </location>
</feature>
<evidence type="ECO:0000313" key="3">
    <source>
        <dbReference type="EMBL" id="CAD1541845.1"/>
    </source>
</evidence>
<gene>
    <name evidence="3" type="ORF">BBRV_LOCUS31436</name>
</gene>
<feature type="region of interest" description="Disordered" evidence="1">
    <location>
        <begin position="23"/>
        <end position="69"/>
    </location>
</feature>
<sequence>MSLKSLILFMAIIGVIYAQAVPPPASDSNESGPDGPAPGPSSSSSESGSGEGGLFAAGGRGAEGGVIVL</sequence>
<feature type="compositionally biased region" description="Gly residues" evidence="1">
    <location>
        <begin position="49"/>
        <end position="69"/>
    </location>
</feature>
<keyword evidence="2" id="KW-0732">Signal</keyword>
<reference evidence="3" key="1">
    <citation type="submission" date="2020-07" db="EMBL/GenBank/DDBJ databases">
        <authorList>
            <person name="Ferguson B K."/>
        </authorList>
    </citation>
    <scope>NUCLEOTIDE SEQUENCE</scope>
    <source>
        <strain evidence="3">L06</strain>
    </source>
</reference>
<feature type="chain" id="PRO_5027706317" evidence="2">
    <location>
        <begin position="19"/>
        <end position="69"/>
    </location>
</feature>
<protein>
    <submittedName>
        <fullName evidence="3">Uncharacterized protein</fullName>
    </submittedName>
</protein>
<organism evidence="3">
    <name type="scientific">Bracon brevicornis</name>
    <dbReference type="NCBI Taxonomy" id="1563983"/>
    <lineage>
        <taxon>Eukaryota</taxon>
        <taxon>Metazoa</taxon>
        <taxon>Ecdysozoa</taxon>
        <taxon>Arthropoda</taxon>
        <taxon>Hexapoda</taxon>
        <taxon>Insecta</taxon>
        <taxon>Pterygota</taxon>
        <taxon>Neoptera</taxon>
        <taxon>Endopterygota</taxon>
        <taxon>Hymenoptera</taxon>
        <taxon>Apocrita</taxon>
        <taxon>Ichneumonoidea</taxon>
        <taxon>Braconidae</taxon>
        <taxon>Braconinae</taxon>
        <taxon>Bracon</taxon>
    </lineage>
</organism>